<evidence type="ECO:0000313" key="2">
    <source>
        <dbReference type="EMBL" id="KGE16801.1"/>
    </source>
</evidence>
<name>A0A098M426_9BACL</name>
<protein>
    <submittedName>
        <fullName evidence="2">Methyltransferase type 11</fullName>
    </submittedName>
</protein>
<dbReference type="Proteomes" id="UP000029734">
    <property type="component" value="Unassembled WGS sequence"/>
</dbReference>
<evidence type="ECO:0000313" key="3">
    <source>
        <dbReference type="Proteomes" id="UP000029734"/>
    </source>
</evidence>
<proteinExistence type="predicted"/>
<organism evidence="2 3">
    <name type="scientific">Paenibacillus wynnii</name>
    <dbReference type="NCBI Taxonomy" id="268407"/>
    <lineage>
        <taxon>Bacteria</taxon>
        <taxon>Bacillati</taxon>
        <taxon>Bacillota</taxon>
        <taxon>Bacilli</taxon>
        <taxon>Bacillales</taxon>
        <taxon>Paenibacillaceae</taxon>
        <taxon>Paenibacillus</taxon>
    </lineage>
</organism>
<accession>A0A098M426</accession>
<dbReference type="AlphaFoldDB" id="A0A098M426"/>
<dbReference type="GO" id="GO:0032259">
    <property type="term" value="P:methylation"/>
    <property type="evidence" value="ECO:0007669"/>
    <property type="project" value="UniProtKB-KW"/>
</dbReference>
<dbReference type="Pfam" id="PF08241">
    <property type="entry name" value="Methyltransf_11"/>
    <property type="match status" value="1"/>
</dbReference>
<dbReference type="GO" id="GO:0008757">
    <property type="term" value="F:S-adenosylmethionine-dependent methyltransferase activity"/>
    <property type="evidence" value="ECO:0007669"/>
    <property type="project" value="InterPro"/>
</dbReference>
<dbReference type="PANTHER" id="PTHR43861">
    <property type="entry name" value="TRANS-ACONITATE 2-METHYLTRANSFERASE-RELATED"/>
    <property type="match status" value="1"/>
</dbReference>
<dbReference type="OrthoDB" id="7365827at2"/>
<dbReference type="SUPFAM" id="SSF53335">
    <property type="entry name" value="S-adenosyl-L-methionine-dependent methyltransferases"/>
    <property type="match status" value="1"/>
</dbReference>
<feature type="domain" description="Methyltransferase type 11" evidence="1">
    <location>
        <begin position="51"/>
        <end position="145"/>
    </location>
</feature>
<dbReference type="Gene3D" id="3.40.50.150">
    <property type="entry name" value="Vaccinia Virus protein VP39"/>
    <property type="match status" value="1"/>
</dbReference>
<evidence type="ECO:0000259" key="1">
    <source>
        <dbReference type="Pfam" id="PF08241"/>
    </source>
</evidence>
<keyword evidence="2" id="KW-0489">Methyltransferase</keyword>
<sequence>MKIVSTLEHYELLMDENNDPVQDPPQLQAYMNGWDGPIFYDFLSPNNKSILEVGVGTGRIAKEVLKRGCQYLVGIDISPKTLNRARSNLKQYTNLELVNSDIHSFIRPNAFDAAYSILTFLHIEDKEKALFNIHNSLKENGTFVLSVSRDDEWLECNDRKIKLYPIGLEEYIHLFLSVGFQIESIQETESKYATIIKGRK</sequence>
<dbReference type="EMBL" id="JQCR01000003">
    <property type="protein sequence ID" value="KGE16801.1"/>
    <property type="molecule type" value="Genomic_DNA"/>
</dbReference>
<reference evidence="2 3" key="2">
    <citation type="submission" date="2014-10" db="EMBL/GenBank/DDBJ databases">
        <title>Comparative genomics of the Paenibacillus odorifer group.</title>
        <authorList>
            <person name="Tsai Y.-C."/>
            <person name="Martin N."/>
            <person name="Korlach J."/>
            <person name="Wiedmann M."/>
        </authorList>
    </citation>
    <scope>NUCLEOTIDE SEQUENCE [LARGE SCALE GENOMIC DNA]</scope>
    <source>
        <strain evidence="2 3">DSM 18334</strain>
    </source>
</reference>
<keyword evidence="2" id="KW-0808">Transferase</keyword>
<reference evidence="2 3" key="1">
    <citation type="submission" date="2014-08" db="EMBL/GenBank/DDBJ databases">
        <authorList>
            <person name="den Bakker H.C."/>
        </authorList>
    </citation>
    <scope>NUCLEOTIDE SEQUENCE [LARGE SCALE GENOMIC DNA]</scope>
    <source>
        <strain evidence="2 3">DSM 18334</strain>
    </source>
</reference>
<keyword evidence="3" id="KW-1185">Reference proteome</keyword>
<gene>
    <name evidence="2" type="ORF">PWYN_19085</name>
</gene>
<dbReference type="InterPro" id="IPR013216">
    <property type="entry name" value="Methyltransf_11"/>
</dbReference>
<dbReference type="RefSeq" id="WP_036655048.1">
    <property type="nucleotide sequence ID" value="NZ_JQCR01000003.1"/>
</dbReference>
<dbReference type="eggNOG" id="COG2226">
    <property type="taxonomic scope" value="Bacteria"/>
</dbReference>
<dbReference type="CDD" id="cd02440">
    <property type="entry name" value="AdoMet_MTases"/>
    <property type="match status" value="1"/>
</dbReference>
<dbReference type="PANTHER" id="PTHR43861:SF1">
    <property type="entry name" value="TRANS-ACONITATE 2-METHYLTRANSFERASE"/>
    <property type="match status" value="1"/>
</dbReference>
<comment type="caution">
    <text evidence="2">The sequence shown here is derived from an EMBL/GenBank/DDBJ whole genome shotgun (WGS) entry which is preliminary data.</text>
</comment>
<dbReference type="STRING" id="268407.PWYN_19085"/>
<dbReference type="InterPro" id="IPR029063">
    <property type="entry name" value="SAM-dependent_MTases_sf"/>
</dbReference>